<dbReference type="Proteomes" id="UP000499080">
    <property type="component" value="Unassembled WGS sequence"/>
</dbReference>
<keyword evidence="3" id="KW-1185">Reference proteome</keyword>
<organism evidence="2 3">
    <name type="scientific">Araneus ventricosus</name>
    <name type="common">Orbweaver spider</name>
    <name type="synonym">Epeira ventricosa</name>
    <dbReference type="NCBI Taxonomy" id="182803"/>
    <lineage>
        <taxon>Eukaryota</taxon>
        <taxon>Metazoa</taxon>
        <taxon>Ecdysozoa</taxon>
        <taxon>Arthropoda</taxon>
        <taxon>Chelicerata</taxon>
        <taxon>Arachnida</taxon>
        <taxon>Araneae</taxon>
        <taxon>Araneomorphae</taxon>
        <taxon>Entelegynae</taxon>
        <taxon>Araneoidea</taxon>
        <taxon>Araneidae</taxon>
        <taxon>Araneus</taxon>
    </lineage>
</organism>
<accession>A0A4Y2JH61</accession>
<evidence type="ECO:0000313" key="3">
    <source>
        <dbReference type="Proteomes" id="UP000499080"/>
    </source>
</evidence>
<evidence type="ECO:0000256" key="1">
    <source>
        <dbReference type="SAM" id="MobiDB-lite"/>
    </source>
</evidence>
<feature type="compositionally biased region" description="Polar residues" evidence="1">
    <location>
        <begin position="18"/>
        <end position="29"/>
    </location>
</feature>
<dbReference type="AlphaFoldDB" id="A0A4Y2JH61"/>
<feature type="compositionally biased region" description="Basic and acidic residues" evidence="1">
    <location>
        <begin position="1"/>
        <end position="10"/>
    </location>
</feature>
<gene>
    <name evidence="2" type="ORF">AVEN_260661_1</name>
</gene>
<sequence>MEEHNSEKSRPGQPNPEKPQSGNGGSAQNFEKKQEELLARMLKRPVLQPYHSLPRPSLRKKPSESHLVLKEGTEPMLGFSELQKFKMVNETRTITPYYPVETTEELIEKPETTTVPELKIPINDPKRFLLEKLGRISVSHLESLVNLVHDHPDLGYVGMNREHMDLVNDYDPYSFTICSYNSINKDNYATVSSNGILEFYKGDADFLPLDRLDVEQKLFIALKEIPSFVTFRLWKAFVVWLKKNRMKRFIEARDKLEMFFATKYSQKAKAQS</sequence>
<dbReference type="OrthoDB" id="447173at2759"/>
<feature type="region of interest" description="Disordered" evidence="1">
    <location>
        <begin position="1"/>
        <end position="43"/>
    </location>
</feature>
<evidence type="ECO:0000313" key="2">
    <source>
        <dbReference type="EMBL" id="GBM89641.1"/>
    </source>
</evidence>
<proteinExistence type="predicted"/>
<protein>
    <submittedName>
        <fullName evidence="2">Uncharacterized protein</fullName>
    </submittedName>
</protein>
<reference evidence="2 3" key="1">
    <citation type="journal article" date="2019" name="Sci. Rep.">
        <title>Orb-weaving spider Araneus ventricosus genome elucidates the spidroin gene catalogue.</title>
        <authorList>
            <person name="Kono N."/>
            <person name="Nakamura H."/>
            <person name="Ohtoshi R."/>
            <person name="Moran D.A.P."/>
            <person name="Shinohara A."/>
            <person name="Yoshida Y."/>
            <person name="Fujiwara M."/>
            <person name="Mori M."/>
            <person name="Tomita M."/>
            <person name="Arakawa K."/>
        </authorList>
    </citation>
    <scope>NUCLEOTIDE SEQUENCE [LARGE SCALE GENOMIC DNA]</scope>
</reference>
<dbReference type="EMBL" id="BGPR01003558">
    <property type="protein sequence ID" value="GBM89641.1"/>
    <property type="molecule type" value="Genomic_DNA"/>
</dbReference>
<comment type="caution">
    <text evidence="2">The sequence shown here is derived from an EMBL/GenBank/DDBJ whole genome shotgun (WGS) entry which is preliminary data.</text>
</comment>
<name>A0A4Y2JH61_ARAVE</name>